<evidence type="ECO:0000256" key="3">
    <source>
        <dbReference type="ARBA" id="ARBA00022729"/>
    </source>
</evidence>
<dbReference type="GO" id="GO:0030682">
    <property type="term" value="P:symbiont-mediated perturbation of host defenses"/>
    <property type="evidence" value="ECO:0007669"/>
    <property type="project" value="InterPro"/>
</dbReference>
<comment type="similarity">
    <text evidence="4">Belongs to the calycin superfamily. Triabin family.</text>
</comment>
<comment type="subcellular location">
    <subcellularLocation>
        <location evidence="1">Secreted</location>
    </subcellularLocation>
</comment>
<dbReference type="Pfam" id="PF03973">
    <property type="entry name" value="Triabin"/>
    <property type="match status" value="1"/>
</dbReference>
<sequence length="170" mass="18710">MYKSPTLLLVHNIAPHSYAAVNCSELVDQQSSISCINHLPSNTEIALRLYLSIEQRYVTHSSNGPKETVCREYRTTKNSDGISAKTVLTSDYKIGGATRKTVFDCTDTPKGGKPGQFSVECVVRGSTTKVQLETSIIATDNKNYALLQTCTKTGSSTELTFWYCKQTKIA</sequence>
<dbReference type="SUPFAM" id="SSF50814">
    <property type="entry name" value="Lipocalins"/>
    <property type="match status" value="1"/>
</dbReference>
<evidence type="ECO:0000256" key="4">
    <source>
        <dbReference type="ARBA" id="ARBA00034121"/>
    </source>
</evidence>
<keyword evidence="2" id="KW-0964">Secreted</keyword>
<dbReference type="GO" id="GO:0005576">
    <property type="term" value="C:extracellular region"/>
    <property type="evidence" value="ECO:0007669"/>
    <property type="project" value="UniProtKB-SubCell"/>
</dbReference>
<dbReference type="AlphaFoldDB" id="A0A286T525"/>
<protein>
    <submittedName>
        <fullName evidence="5">Pc03, similar to Td42,pallidipin-like</fullName>
    </submittedName>
</protein>
<evidence type="ECO:0000256" key="2">
    <source>
        <dbReference type="ARBA" id="ARBA00022525"/>
    </source>
</evidence>
<reference evidence="5" key="1">
    <citation type="journal article" date="2017" name="Acta Trop.">
        <title>Salivary gland transcripts of the kissing bug, Panstrongylus chinai, a vector of Chagas disease.</title>
        <authorList>
            <person name="Kato H."/>
            <person name="Jochim R.C."/>
            <person name="Gomez E.A."/>
            <person name="Tsunekawa S."/>
            <person name="Valenzuela J.G."/>
            <person name="Hashiguchi Y."/>
        </authorList>
    </citation>
    <scope>NUCLEOTIDE SEQUENCE</scope>
    <source>
        <tissue evidence="5">Salivary gland</tissue>
    </source>
</reference>
<organism evidence="5">
    <name type="scientific">Panstrongylus chinai</name>
    <dbReference type="NCBI Taxonomy" id="156444"/>
    <lineage>
        <taxon>Eukaryota</taxon>
        <taxon>Metazoa</taxon>
        <taxon>Ecdysozoa</taxon>
        <taxon>Arthropoda</taxon>
        <taxon>Hexapoda</taxon>
        <taxon>Insecta</taxon>
        <taxon>Pterygota</taxon>
        <taxon>Neoptera</taxon>
        <taxon>Paraneoptera</taxon>
        <taxon>Hemiptera</taxon>
        <taxon>Heteroptera</taxon>
        <taxon>Panheteroptera</taxon>
        <taxon>Cimicomorpha</taxon>
        <taxon>Reduviidae</taxon>
        <taxon>Triatominae</taxon>
        <taxon>Panstrongylus</taxon>
    </lineage>
</organism>
<dbReference type="InterPro" id="IPR005657">
    <property type="entry name" value="Triabi/Procalin"/>
</dbReference>
<evidence type="ECO:0000313" key="5">
    <source>
        <dbReference type="EMBL" id="BBA30613.1"/>
    </source>
</evidence>
<dbReference type="EMBL" id="AB999659">
    <property type="protein sequence ID" value="BBA30613.1"/>
    <property type="molecule type" value="mRNA"/>
</dbReference>
<accession>A0A286T525</accession>
<dbReference type="Gene3D" id="2.40.128.20">
    <property type="match status" value="1"/>
</dbReference>
<evidence type="ECO:0000256" key="1">
    <source>
        <dbReference type="ARBA" id="ARBA00004613"/>
    </source>
</evidence>
<dbReference type="InterPro" id="IPR012674">
    <property type="entry name" value="Calycin"/>
</dbReference>
<keyword evidence="3" id="KW-0732">Signal</keyword>
<proteinExistence type="evidence at transcript level"/>
<name>A0A286T525_9HEMI</name>